<dbReference type="InterPro" id="IPR038763">
    <property type="entry name" value="DHH_sf"/>
</dbReference>
<evidence type="ECO:0000256" key="6">
    <source>
        <dbReference type="ARBA" id="ARBA00022723"/>
    </source>
</evidence>
<feature type="domain" description="CBS" evidence="10">
    <location>
        <begin position="379"/>
        <end position="434"/>
    </location>
</feature>
<dbReference type="Pfam" id="PF02272">
    <property type="entry name" value="DHHA1"/>
    <property type="match status" value="1"/>
</dbReference>
<dbReference type="GO" id="GO:0000049">
    <property type="term" value="F:tRNA binding"/>
    <property type="evidence" value="ECO:0007669"/>
    <property type="project" value="UniProtKB-KW"/>
</dbReference>
<dbReference type="SUPFAM" id="SSF64182">
    <property type="entry name" value="DHH phosphoesterases"/>
    <property type="match status" value="1"/>
</dbReference>
<dbReference type="CDD" id="cd05398">
    <property type="entry name" value="NT_ClassII-CCAase"/>
    <property type="match status" value="1"/>
</dbReference>
<accession>A0A485M1C6</accession>
<sequence length="879" mass="98228">MDVIISHIQADFDAFASMVAARLLYPGAVLVFPGAQEKNLRDYLAEASPEDTGPIVRMKDIDLDMVTRLIIVDNRQLSRIGEFARIIGKPGVEVIVYDHHPCSTEDISAHKEVCIELGSNAAVMTGILKEKGIVPNPAQATMIAMGIYEDTGSLLFPSTTPEDCRALANLLEWGADLKEISRAIMRELEAEQVDVLDQLIKNVYILHISGIDVLFTRSESAGYIEDFAMLVHKLRGMFDADAMFALGLMGERIYLVARSTLPQINAADIAAHFGGGGHPTAAAASIRETSLDLVENRLVNLVKKEAKPRITARDIMTFPVITLGLGSTIDEASSVLNRYNINAAVVQTRDGRPVGIITRQVVTRAQGHGLGGAKVKDYMIRDIKQVSPDAPIWEIRTLIIDGNQRLLPVVDDMQTVGVITRTDLMMVLHEKMARVEGLEPRAVQTKNLKNLLDERLPRELFELLRLAGELASSMGYNVYLVGGIVRDMILRIDNLDIDLVVEGDGIAFARAFSRSIGARYAAHDKYKTAVITLPDGNHIDVATARLEYYKTPGSLPIVEQSTLKLDLYRRDFTINTMAVSLNPQRFGELIDFFGAQRDIKEKRIRVLHAMSFVEDPSRILRAVRFEQRYGFALGKQTTALVHAAVKSGLLRSVPGRRISYEIRQMLSEDDPIRGMERLKELGVLSAIHPGLTFTPQVREYFVRVKETLLWFTMLFTREAYRSWFVYLLAMVDQMKPRKIIEICQRLGLTDEEVRGILSSQAKVHTILRDLASIRPIRPSDVVKILDGARLEEILFAMSKTRSPEIRELISAYITTWRSYKPPVSGRDLLALGFEKGKFLGDTLRLIRDKGLNGEIRDFSEAAAFATERLKERNTGQSNS</sequence>
<dbReference type="Gene3D" id="3.30.460.10">
    <property type="entry name" value="Beta Polymerase, domain 2"/>
    <property type="match status" value="1"/>
</dbReference>
<dbReference type="InterPro" id="IPR003156">
    <property type="entry name" value="DHHA1_dom"/>
</dbReference>
<dbReference type="GO" id="GO:0046872">
    <property type="term" value="F:metal ion binding"/>
    <property type="evidence" value="ECO:0007669"/>
    <property type="project" value="UniProtKB-KW"/>
</dbReference>
<dbReference type="InterPro" id="IPR001667">
    <property type="entry name" value="DDH_dom"/>
</dbReference>
<dbReference type="Pfam" id="PF12627">
    <property type="entry name" value="PolyA_pol_RNAbd"/>
    <property type="match status" value="1"/>
</dbReference>
<evidence type="ECO:0000256" key="3">
    <source>
        <dbReference type="ARBA" id="ARBA00022679"/>
    </source>
</evidence>
<evidence type="ECO:0000313" key="11">
    <source>
        <dbReference type="EMBL" id="VFU15771.1"/>
    </source>
</evidence>
<dbReference type="InterPro" id="IPR032828">
    <property type="entry name" value="PolyA_RNA-bd"/>
</dbReference>
<comment type="cofactor">
    <cofactor evidence="1">
        <name>Mg(2+)</name>
        <dbReference type="ChEBI" id="CHEBI:18420"/>
    </cofactor>
</comment>
<dbReference type="InterPro" id="IPR002646">
    <property type="entry name" value="PolA_pol_head_dom"/>
</dbReference>
<dbReference type="InterPro" id="IPR046342">
    <property type="entry name" value="CBS_dom_sf"/>
</dbReference>
<keyword evidence="6" id="KW-0479">Metal-binding</keyword>
<keyword evidence="8" id="KW-0460">Magnesium</keyword>
<evidence type="ECO:0000256" key="8">
    <source>
        <dbReference type="ARBA" id="ARBA00022842"/>
    </source>
</evidence>
<evidence type="ECO:0000256" key="2">
    <source>
        <dbReference type="ARBA" id="ARBA00022555"/>
    </source>
</evidence>
<keyword evidence="7" id="KW-0547">Nucleotide-binding</keyword>
<dbReference type="SUPFAM" id="SSF81891">
    <property type="entry name" value="Poly A polymerase C-terminal region-like"/>
    <property type="match status" value="1"/>
</dbReference>
<keyword evidence="4" id="KW-0819">tRNA processing</keyword>
<keyword evidence="2" id="KW-0820">tRNA-binding</keyword>
<dbReference type="Gene3D" id="3.10.310.30">
    <property type="match status" value="1"/>
</dbReference>
<feature type="domain" description="CBS" evidence="10">
    <location>
        <begin position="316"/>
        <end position="375"/>
    </location>
</feature>
<dbReference type="Pfam" id="PF01743">
    <property type="entry name" value="PolyA_pol"/>
    <property type="match status" value="1"/>
</dbReference>
<dbReference type="Gene3D" id="1.10.3090.10">
    <property type="entry name" value="cca-adding enzyme, domain 2"/>
    <property type="match status" value="1"/>
</dbReference>
<dbReference type="Pfam" id="PF01368">
    <property type="entry name" value="DHH"/>
    <property type="match status" value="1"/>
</dbReference>
<dbReference type="GO" id="GO:0000166">
    <property type="term" value="F:nucleotide binding"/>
    <property type="evidence" value="ECO:0007669"/>
    <property type="project" value="UniProtKB-KW"/>
</dbReference>
<protein>
    <submittedName>
        <fullName evidence="11">Multifunctional CCA protein</fullName>
    </submittedName>
</protein>
<gene>
    <name evidence="11" type="primary">cca</name>
    <name evidence="11" type="ORF">SCFA_450009</name>
</gene>
<dbReference type="PANTHER" id="PTHR47788:SF1">
    <property type="entry name" value="A-ADDING TRNA NUCLEOTIDYLTRANSFERASE"/>
    <property type="match status" value="1"/>
</dbReference>
<dbReference type="PROSITE" id="PS51371">
    <property type="entry name" value="CBS"/>
    <property type="match status" value="2"/>
</dbReference>
<dbReference type="AlphaFoldDB" id="A0A485M1C6"/>
<reference evidence="11" key="1">
    <citation type="submission" date="2019-03" db="EMBL/GenBank/DDBJ databases">
        <authorList>
            <person name="Hao L."/>
        </authorList>
    </citation>
    <scope>NUCLEOTIDE SEQUENCE</scope>
</reference>
<dbReference type="InterPro" id="IPR043519">
    <property type="entry name" value="NT_sf"/>
</dbReference>
<name>A0A485M1C6_9ZZZZ</name>
<dbReference type="SUPFAM" id="SSF81301">
    <property type="entry name" value="Nucleotidyltransferase"/>
    <property type="match status" value="1"/>
</dbReference>
<dbReference type="GO" id="GO:0016779">
    <property type="term" value="F:nucleotidyltransferase activity"/>
    <property type="evidence" value="ECO:0007669"/>
    <property type="project" value="UniProtKB-KW"/>
</dbReference>
<evidence type="ECO:0000256" key="1">
    <source>
        <dbReference type="ARBA" id="ARBA00001946"/>
    </source>
</evidence>
<keyword evidence="9" id="KW-0694">RNA-binding</keyword>
<dbReference type="InterPro" id="IPR000644">
    <property type="entry name" value="CBS_dom"/>
</dbReference>
<organism evidence="11">
    <name type="scientific">anaerobic digester metagenome</name>
    <dbReference type="NCBI Taxonomy" id="1263854"/>
    <lineage>
        <taxon>unclassified sequences</taxon>
        <taxon>metagenomes</taxon>
        <taxon>ecological metagenomes</taxon>
    </lineage>
</organism>
<dbReference type="GO" id="GO:0008033">
    <property type="term" value="P:tRNA processing"/>
    <property type="evidence" value="ECO:0007669"/>
    <property type="project" value="UniProtKB-KW"/>
</dbReference>
<evidence type="ECO:0000256" key="4">
    <source>
        <dbReference type="ARBA" id="ARBA00022694"/>
    </source>
</evidence>
<keyword evidence="5" id="KW-0548">Nucleotidyltransferase</keyword>
<dbReference type="Gene3D" id="3.10.580.10">
    <property type="entry name" value="CBS-domain"/>
    <property type="match status" value="1"/>
</dbReference>
<keyword evidence="3" id="KW-0808">Transferase</keyword>
<dbReference type="EMBL" id="CAADRM010000109">
    <property type="protein sequence ID" value="VFU15771.1"/>
    <property type="molecule type" value="Genomic_DNA"/>
</dbReference>
<dbReference type="SMART" id="SM00116">
    <property type="entry name" value="CBS"/>
    <property type="match status" value="2"/>
</dbReference>
<dbReference type="InterPro" id="IPR052390">
    <property type="entry name" value="tRNA_nt/polyA_polymerase"/>
</dbReference>
<evidence type="ECO:0000259" key="10">
    <source>
        <dbReference type="PROSITE" id="PS51371"/>
    </source>
</evidence>
<dbReference type="PANTHER" id="PTHR47788">
    <property type="entry name" value="POLYA POLYMERASE"/>
    <property type="match status" value="1"/>
</dbReference>
<proteinExistence type="predicted"/>
<dbReference type="SUPFAM" id="SSF54631">
    <property type="entry name" value="CBS-domain pair"/>
    <property type="match status" value="1"/>
</dbReference>
<evidence type="ECO:0000256" key="9">
    <source>
        <dbReference type="ARBA" id="ARBA00022884"/>
    </source>
</evidence>
<dbReference type="Pfam" id="PF00571">
    <property type="entry name" value="CBS"/>
    <property type="match status" value="2"/>
</dbReference>
<evidence type="ECO:0000256" key="5">
    <source>
        <dbReference type="ARBA" id="ARBA00022695"/>
    </source>
</evidence>
<evidence type="ECO:0000256" key="7">
    <source>
        <dbReference type="ARBA" id="ARBA00022741"/>
    </source>
</evidence>
<dbReference type="Gene3D" id="3.90.1640.10">
    <property type="entry name" value="inorganic pyrophosphatase (n-terminal core)"/>
    <property type="match status" value="1"/>
</dbReference>